<comment type="similarity">
    <text evidence="2 5">Belongs to the Nudix hydrolase family.</text>
</comment>
<dbReference type="CDD" id="cd04685">
    <property type="entry name" value="NUDIX_Hydrolase"/>
    <property type="match status" value="1"/>
</dbReference>
<name>A0A840PSN5_9ACTN</name>
<dbReference type="EMBL" id="JACHGN010000036">
    <property type="protein sequence ID" value="MBB5140147.1"/>
    <property type="molecule type" value="Genomic_DNA"/>
</dbReference>
<dbReference type="Pfam" id="PF00293">
    <property type="entry name" value="NUDIX"/>
    <property type="match status" value="1"/>
</dbReference>
<dbReference type="Proteomes" id="UP000578449">
    <property type="component" value="Unassembled WGS sequence"/>
</dbReference>
<gene>
    <name evidence="7" type="ORF">HNP84_009912</name>
</gene>
<comment type="cofactor">
    <cofactor evidence="1">
        <name>Mg(2+)</name>
        <dbReference type="ChEBI" id="CHEBI:18420"/>
    </cofactor>
</comment>
<keyword evidence="8" id="KW-1185">Reference proteome</keyword>
<evidence type="ECO:0000313" key="7">
    <source>
        <dbReference type="EMBL" id="MBB5140147.1"/>
    </source>
</evidence>
<dbReference type="InterPro" id="IPR020084">
    <property type="entry name" value="NUDIX_hydrolase_CS"/>
</dbReference>
<dbReference type="RefSeq" id="WP_185056937.1">
    <property type="nucleotide sequence ID" value="NZ_BAABIX010000043.1"/>
</dbReference>
<dbReference type="SUPFAM" id="SSF55811">
    <property type="entry name" value="Nudix"/>
    <property type="match status" value="1"/>
</dbReference>
<dbReference type="PANTHER" id="PTHR43046">
    <property type="entry name" value="GDP-MANNOSE MANNOSYL HYDROLASE"/>
    <property type="match status" value="1"/>
</dbReference>
<dbReference type="InterPro" id="IPR000086">
    <property type="entry name" value="NUDIX_hydrolase_dom"/>
</dbReference>
<organism evidence="7 8">
    <name type="scientific">Thermocatellispora tengchongensis</name>
    <dbReference type="NCBI Taxonomy" id="1073253"/>
    <lineage>
        <taxon>Bacteria</taxon>
        <taxon>Bacillati</taxon>
        <taxon>Actinomycetota</taxon>
        <taxon>Actinomycetes</taxon>
        <taxon>Streptosporangiales</taxon>
        <taxon>Streptosporangiaceae</taxon>
        <taxon>Thermocatellispora</taxon>
    </lineage>
</organism>
<dbReference type="InterPro" id="IPR015797">
    <property type="entry name" value="NUDIX_hydrolase-like_dom_sf"/>
</dbReference>
<evidence type="ECO:0000256" key="1">
    <source>
        <dbReference type="ARBA" id="ARBA00001946"/>
    </source>
</evidence>
<evidence type="ECO:0000256" key="5">
    <source>
        <dbReference type="RuleBase" id="RU003476"/>
    </source>
</evidence>
<feature type="domain" description="Nudix hydrolase" evidence="6">
    <location>
        <begin position="5"/>
        <end position="148"/>
    </location>
</feature>
<dbReference type="GO" id="GO:0016787">
    <property type="term" value="F:hydrolase activity"/>
    <property type="evidence" value="ECO:0007669"/>
    <property type="project" value="UniProtKB-KW"/>
</dbReference>
<evidence type="ECO:0000256" key="3">
    <source>
        <dbReference type="ARBA" id="ARBA00022801"/>
    </source>
</evidence>
<comment type="caution">
    <text evidence="7">The sequence shown here is derived from an EMBL/GenBank/DDBJ whole genome shotgun (WGS) entry which is preliminary data.</text>
</comment>
<evidence type="ECO:0000313" key="8">
    <source>
        <dbReference type="Proteomes" id="UP000578449"/>
    </source>
</evidence>
<dbReference type="PROSITE" id="PS51462">
    <property type="entry name" value="NUDIX"/>
    <property type="match status" value="1"/>
</dbReference>
<evidence type="ECO:0000259" key="6">
    <source>
        <dbReference type="PROSITE" id="PS51462"/>
    </source>
</evidence>
<protein>
    <submittedName>
        <fullName evidence="7">ADP-ribose pyrophosphatase YjhB (NUDIX family)</fullName>
    </submittedName>
</protein>
<proteinExistence type="inferred from homology"/>
<accession>A0A840PSN5</accession>
<dbReference type="InterPro" id="IPR020476">
    <property type="entry name" value="Nudix_hydrolase"/>
</dbReference>
<keyword evidence="4" id="KW-0460">Magnesium</keyword>
<evidence type="ECO:0000256" key="4">
    <source>
        <dbReference type="ARBA" id="ARBA00022842"/>
    </source>
</evidence>
<dbReference type="AlphaFoldDB" id="A0A840PSN5"/>
<dbReference type="PRINTS" id="PR00502">
    <property type="entry name" value="NUDIXFAMILY"/>
</dbReference>
<keyword evidence="3 5" id="KW-0378">Hydrolase</keyword>
<dbReference type="PROSITE" id="PS00893">
    <property type="entry name" value="NUDIX_BOX"/>
    <property type="match status" value="1"/>
</dbReference>
<dbReference type="Gene3D" id="3.90.79.10">
    <property type="entry name" value="Nucleoside Triphosphate Pyrophosphohydrolase"/>
    <property type="match status" value="1"/>
</dbReference>
<dbReference type="PANTHER" id="PTHR43046:SF12">
    <property type="entry name" value="GDP-MANNOSE MANNOSYL HYDROLASE"/>
    <property type="match status" value="1"/>
</dbReference>
<reference evidence="7 8" key="1">
    <citation type="submission" date="2020-08" db="EMBL/GenBank/DDBJ databases">
        <title>Genomic Encyclopedia of Type Strains, Phase IV (KMG-IV): sequencing the most valuable type-strain genomes for metagenomic binning, comparative biology and taxonomic classification.</title>
        <authorList>
            <person name="Goeker M."/>
        </authorList>
    </citation>
    <scope>NUCLEOTIDE SEQUENCE [LARGE SCALE GENOMIC DNA]</scope>
    <source>
        <strain evidence="7 8">DSM 45615</strain>
    </source>
</reference>
<evidence type="ECO:0000256" key="2">
    <source>
        <dbReference type="ARBA" id="ARBA00005582"/>
    </source>
</evidence>
<sequence>MPRATVRPSARVLLVDGRDRLLLYRGLGVGAGSGAAWFTPGGGVERGEAVAEAAVRELREETGLAVAPAELGPVVATSEGHWRSRRGRLYYSVDSFFFVRVPEWEVDESGWQEYERKMITAVRWWSLPELAETSEQVIPWELVPLMRRLLAGDIPGTPVVLPWHHADPV</sequence>